<feature type="compositionally biased region" description="Low complexity" evidence="1">
    <location>
        <begin position="662"/>
        <end position="674"/>
    </location>
</feature>
<dbReference type="OrthoDB" id="543917at2759"/>
<comment type="caution">
    <text evidence="2">The sequence shown here is derived from an EMBL/GenBank/DDBJ whole genome shotgun (WGS) entry which is preliminary data.</text>
</comment>
<dbReference type="EMBL" id="BNCP01000034">
    <property type="protein sequence ID" value="GIL85910.1"/>
    <property type="molecule type" value="Genomic_DNA"/>
</dbReference>
<feature type="region of interest" description="Disordered" evidence="1">
    <location>
        <begin position="662"/>
        <end position="721"/>
    </location>
</feature>
<keyword evidence="3" id="KW-1185">Reference proteome</keyword>
<evidence type="ECO:0000313" key="2">
    <source>
        <dbReference type="EMBL" id="GIL85910.1"/>
    </source>
</evidence>
<feature type="compositionally biased region" description="Low complexity" evidence="1">
    <location>
        <begin position="1415"/>
        <end position="1427"/>
    </location>
</feature>
<feature type="compositionally biased region" description="Low complexity" evidence="1">
    <location>
        <begin position="334"/>
        <end position="345"/>
    </location>
</feature>
<feature type="compositionally biased region" description="Polar residues" evidence="1">
    <location>
        <begin position="1646"/>
        <end position="1664"/>
    </location>
</feature>
<feature type="compositionally biased region" description="Low complexity" evidence="1">
    <location>
        <begin position="1619"/>
        <end position="1628"/>
    </location>
</feature>
<feature type="region of interest" description="Disordered" evidence="1">
    <location>
        <begin position="1"/>
        <end position="106"/>
    </location>
</feature>
<evidence type="ECO:0000256" key="1">
    <source>
        <dbReference type="SAM" id="MobiDB-lite"/>
    </source>
</evidence>
<feature type="compositionally biased region" description="Low complexity" evidence="1">
    <location>
        <begin position="93"/>
        <end position="103"/>
    </location>
</feature>
<feature type="non-terminal residue" evidence="2">
    <location>
        <position position="1781"/>
    </location>
</feature>
<feature type="region of interest" description="Disordered" evidence="1">
    <location>
        <begin position="825"/>
        <end position="844"/>
    </location>
</feature>
<feature type="compositionally biased region" description="Low complexity" evidence="1">
    <location>
        <begin position="1636"/>
        <end position="1645"/>
    </location>
</feature>
<feature type="region of interest" description="Disordered" evidence="1">
    <location>
        <begin position="940"/>
        <end position="988"/>
    </location>
</feature>
<protein>
    <submittedName>
        <fullName evidence="2">Uncharacterized protein</fullName>
    </submittedName>
</protein>
<name>A0A8J4FT62_9CHLO</name>
<feature type="compositionally biased region" description="Low complexity" evidence="1">
    <location>
        <begin position="470"/>
        <end position="480"/>
    </location>
</feature>
<feature type="compositionally biased region" description="Pro residues" evidence="1">
    <location>
        <begin position="1385"/>
        <end position="1396"/>
    </location>
</feature>
<feature type="region of interest" description="Disordered" evidence="1">
    <location>
        <begin position="240"/>
        <end position="282"/>
    </location>
</feature>
<feature type="compositionally biased region" description="Low complexity" evidence="1">
    <location>
        <begin position="299"/>
        <end position="308"/>
    </location>
</feature>
<feature type="compositionally biased region" description="Low complexity" evidence="1">
    <location>
        <begin position="1665"/>
        <end position="1677"/>
    </location>
</feature>
<accession>A0A8J4FT62</accession>
<feature type="region of interest" description="Disordered" evidence="1">
    <location>
        <begin position="297"/>
        <end position="356"/>
    </location>
</feature>
<feature type="region of interest" description="Disordered" evidence="1">
    <location>
        <begin position="1355"/>
        <end position="1450"/>
    </location>
</feature>
<evidence type="ECO:0000313" key="3">
    <source>
        <dbReference type="Proteomes" id="UP000747110"/>
    </source>
</evidence>
<feature type="compositionally biased region" description="Pro residues" evidence="1">
    <location>
        <begin position="1609"/>
        <end position="1618"/>
    </location>
</feature>
<feature type="region of interest" description="Disordered" evidence="1">
    <location>
        <begin position="1608"/>
        <end position="1677"/>
    </location>
</feature>
<reference evidence="2" key="1">
    <citation type="journal article" date="2021" name="Proc. Natl. Acad. Sci. U.S.A.">
        <title>Three genomes in the algal genus Volvox reveal the fate of a haploid sex-determining region after a transition to homothallism.</title>
        <authorList>
            <person name="Yamamoto K."/>
            <person name="Hamaji T."/>
            <person name="Kawai-Toyooka H."/>
            <person name="Matsuzaki R."/>
            <person name="Takahashi F."/>
            <person name="Nishimura Y."/>
            <person name="Kawachi M."/>
            <person name="Noguchi H."/>
            <person name="Minakuchi Y."/>
            <person name="Umen J.G."/>
            <person name="Toyoda A."/>
            <person name="Nozaki H."/>
        </authorList>
    </citation>
    <scope>NUCLEOTIDE SEQUENCE</scope>
    <source>
        <strain evidence="2">NIES-3786</strain>
    </source>
</reference>
<organism evidence="2 3">
    <name type="scientific">Volvox reticuliferus</name>
    <dbReference type="NCBI Taxonomy" id="1737510"/>
    <lineage>
        <taxon>Eukaryota</taxon>
        <taxon>Viridiplantae</taxon>
        <taxon>Chlorophyta</taxon>
        <taxon>core chlorophytes</taxon>
        <taxon>Chlorophyceae</taxon>
        <taxon>CS clade</taxon>
        <taxon>Chlamydomonadales</taxon>
        <taxon>Volvocaceae</taxon>
        <taxon>Volvox</taxon>
    </lineage>
</organism>
<feature type="compositionally biased region" description="Pro residues" evidence="1">
    <location>
        <begin position="872"/>
        <end position="888"/>
    </location>
</feature>
<feature type="region of interest" description="Disordered" evidence="1">
    <location>
        <begin position="1731"/>
        <end position="1781"/>
    </location>
</feature>
<feature type="region of interest" description="Disordered" evidence="1">
    <location>
        <begin position="543"/>
        <end position="569"/>
    </location>
</feature>
<dbReference type="Proteomes" id="UP000747110">
    <property type="component" value="Unassembled WGS sequence"/>
</dbReference>
<feature type="compositionally biased region" description="Basic residues" evidence="1">
    <location>
        <begin position="549"/>
        <end position="562"/>
    </location>
</feature>
<feature type="region of interest" description="Disordered" evidence="1">
    <location>
        <begin position="862"/>
        <end position="913"/>
    </location>
</feature>
<gene>
    <name evidence="2" type="ORF">Vretifemale_14435</name>
</gene>
<feature type="region of interest" description="Disordered" evidence="1">
    <location>
        <begin position="459"/>
        <end position="480"/>
    </location>
</feature>
<proteinExistence type="predicted"/>
<feature type="compositionally biased region" description="Basic and acidic residues" evidence="1">
    <location>
        <begin position="316"/>
        <end position="332"/>
    </location>
</feature>
<sequence length="1781" mass="183258">VGRPMPNSGDVVSGRRRSSVKSTASGDADDDGGDGDITARRTDGETDDGGAASGTEVEKKPKKKKKKKPPPKRRISDGPHGSSSGTGTGTGTGTAANSVAASTPRKPLLSVRQLEVPDWSKVGPSAALFDASTDQEKRAAILARMARDGGPDWRPPGVVGDWYSMSHYLYDGSDPEKRAEAMAKVAETMASTGQPLWRPGGAALTQWYSMSRTIYDGSDPAKRMEAMAKVVAQAHQHQMNPLWRPPGIGPGIGRPRYDSGLFDGEQEKERNNSLQNAPPWKPPGVPRIEYYNYYSHMPSSSSSSSSSSEGEPGETPEERAERKAMKRAERRTARAAARGAGLAGENSGSSLGTRLNGRQPWRFTYAVDEGSGPSGNDPPQVKYETIMRDEKPAPRPWKYTVNVEPVRNVPYNIWGPYVDPGRNATTNPGKHDTLLSTAMRRMNSEPVDAVNGMTRVRGQRGPASISGATAADGGSQSSIGGGASCSISGAVAAMAVELSAANAAADGVDTEPPSPYGEGAAAAVGGDVEAADNADVHLDLEGMADTAAARRRPTGRKSKPLRRNMSMPHLGLRSAGTQRFFSARHQRNRSTSTIGGPASIPSYVVLSPEAAAAAASEALVPLVTVSTHDSTAALHGLPYELSVMGRSALPSPTRVSGAAVCESSDGGSCSGEASLYDEREGTRTGMWLGPRPASPLSRMSPSFPNEAIEAEGSQGPVTSNGDGGVAPAIVLSMSGMAAVGEGEDAAAQADAAAAAGEAMAPGGGGGDGDAQIGPAIGEPYTDLAVAAAAAVLALGEPTRPRLSLLQHQLPLEHLQQKLLLLQQERTEESLDSDDFGEGPVEGDPSLLDAAAAVAVPLAAGTAAEEESALVQLPPPPPPPPEPSDPPSPTAALPSPASPGPLSPSTSRLGFFRSSPYPNGTASFAPELCITYTSRGTIKRRSRHWRRSYDVPSADCSDESDTGGGGSGGRARSQERGAPRLYPPAGYPITDGVQPKRICSAGRRGAFSTAGIQPYPLDLDPMVIRSLPLNLRIRERARSAPGSPRGSLNAHTQPNIEASAPAAVAAGGAGPGIGGIGGGGGGGGTISSAMNITSATAAEKSYETVDSYGSAPVTGPAPQAMLFTRDNLPPLPAILQDPRSQDFFTSRGAHIISNRRQAAKTCVQPDARAMYELLLLGRCVRNEESYGGTQTHGPRRKLISVGGSSQIGSLLDAHHKAQSKLGSAWTAERGTTTANMASSSSAAATAAPLPASQYLSPRSSFIHSHSTAALPPVRQSGMPYQASGVTPLIHSPLPLTPSLLPPLLPGGIFPSTETVRRSALTPAAFITPPATAATVLFPPPPPPPYSQYTFVAAPGPQAAPELPPPLISGSRPSSSRDLAAVTVPMSEPPPPPLPPPLARGSSALRLLQPPVQQHMPPGAASGSSEAPPAVLPPPPLLRAGSRSGSREGARDSLVRVASLRDAGQNRLGSPPAYGTGGSLAQTLTDINMNAAVPSVASSAPLLSLMDVARPGSSHTELPPYSIGGVAAAAETPSGGAAVDVAAVAASAATHPPPLAESNSWSGLLPPITASISIPPQSFPQPAVMPQLHQSQQPLPSGTAVQLQLVQQYPPHLPQTPPTPHLSHSHSLQQQPPPLPLPQQQQQQQQQGFSTRTSRNVSPNSRSTSSPPARTAVAVPHAATAASPVLHAPPIGRSPNSTPRLPAVAPQRRLVAALLDGGGAAAAALAVPAAFGSALEPPGSADTTSSSGNGSGLRRKGKGQLRVGRAPLGPPLASRLPEKPPGS</sequence>
<feature type="compositionally biased region" description="Basic residues" evidence="1">
    <location>
        <begin position="60"/>
        <end position="73"/>
    </location>
</feature>